<dbReference type="Proteomes" id="UP000464524">
    <property type="component" value="Chromosome"/>
</dbReference>
<gene>
    <name evidence="6" type="ORF">FX988_04059</name>
</gene>
<organism evidence="6 7">
    <name type="scientific">Paraglaciecola mesophila</name>
    <dbReference type="NCBI Taxonomy" id="197222"/>
    <lineage>
        <taxon>Bacteria</taxon>
        <taxon>Pseudomonadati</taxon>
        <taxon>Pseudomonadota</taxon>
        <taxon>Gammaproteobacteria</taxon>
        <taxon>Alteromonadales</taxon>
        <taxon>Alteromonadaceae</taxon>
        <taxon>Paraglaciecola</taxon>
    </lineage>
</organism>
<dbReference type="Pfam" id="PF21365">
    <property type="entry name" value="Glyco_hydro_31_3rd"/>
    <property type="match status" value="1"/>
</dbReference>
<dbReference type="Gene3D" id="2.60.40.1760">
    <property type="entry name" value="glycosyl hydrolase (family 31)"/>
    <property type="match status" value="1"/>
</dbReference>
<dbReference type="GO" id="GO:0061634">
    <property type="term" value="F:alpha-D-xyloside xylohydrolase"/>
    <property type="evidence" value="ECO:0007669"/>
    <property type="project" value="UniProtKB-EC"/>
</dbReference>
<dbReference type="RefSeq" id="WP_160181846.1">
    <property type="nucleotide sequence ID" value="NZ_CP047656.1"/>
</dbReference>
<feature type="domain" description="Glycoside hydrolase family 31 TIM barrel" evidence="3">
    <location>
        <begin position="253"/>
        <end position="576"/>
    </location>
</feature>
<dbReference type="InterPro" id="IPR000322">
    <property type="entry name" value="Glyco_hydro_31_TIM"/>
</dbReference>
<feature type="domain" description="Glycosyl hydrolase family 31 C-terminal" evidence="5">
    <location>
        <begin position="586"/>
        <end position="668"/>
    </location>
</feature>
<dbReference type="InterPro" id="IPR011013">
    <property type="entry name" value="Gal_mutarotase_sf_dom"/>
</dbReference>
<dbReference type="PANTHER" id="PTHR43863:SF2">
    <property type="entry name" value="MALTASE-GLUCOAMYLASE"/>
    <property type="match status" value="1"/>
</dbReference>
<dbReference type="Pfam" id="PF01055">
    <property type="entry name" value="Glyco_hydro_31_2nd"/>
    <property type="match status" value="1"/>
</dbReference>
<evidence type="ECO:0000259" key="5">
    <source>
        <dbReference type="Pfam" id="PF21365"/>
    </source>
</evidence>
<sequence>MSTNTSLFDVTAPNWNDIPQANVTGTASVQGDGSVLLPTSQGDLHIAFHAFGVRLRIGKQDQADYGLLVSTPDIIPADIVQSEQQTTLIASDSKLVITHSPFTFELTQDNKTIQKTATDGHFVRRYRLPPLAKVDKGWLISLELDTDEAVYGLGEKWGGLSKRGQLVRSYNHDALGVNAEISYKNTPFCWSPSGWGVFVHTPAPVTHAVGYATWSQRAYGVLVEDECLDMFLMHGEDGNAMINTYTDLTGKAPTPPVWSLGVILSKAYYKDVPELLATAKDVRDHKMPCDVITLDGRAWQDTDTRFAFEWDPKRFDDPAAVINKLKADNFKVCIWEYPLVSIQHPLFKEMAKKGWLLKDKRTGEAYQYQWDMSAFAEVLTPLPESGIVDFTHPDAYQFWMESHKPLFDLGVDMIKADFGEQVEDDNMLAHSGDSGDRLHNVYSFLYNKCVYEAAEKYSKNGPFLFSRSAWTGSQRFPSQWGGDPQADWGGLSASIRGALSWGMSGAPYFATDVGGFFKDTRDQELFIRWSQAAVFSAHMRLHGIGQREPWSYGPEAEEAVNQALVLRYRLIPYIYNAMQQASNTSVPLMRAMPLAFPKDRVAAAFDSQFMFGDDMLVAPCLKPGGEVEFYLPEGEWQRFPSEQTYQGGKVYNLTLGAQEMAVFVPKGKRIPLGPDVEHTDELTDQQPQISHYWPQ</sequence>
<dbReference type="AlphaFoldDB" id="A0A857JNY6"/>
<keyword evidence="2 6" id="KW-0378">Hydrolase</keyword>
<name>A0A857JNY6_9ALTE</name>
<dbReference type="InterPro" id="IPR013780">
    <property type="entry name" value="Glyco_hydro_b"/>
</dbReference>
<protein>
    <submittedName>
        <fullName evidence="6">Alpha-xylosidase</fullName>
        <ecNumber evidence="6">3.2.1.177</ecNumber>
    </submittedName>
</protein>
<dbReference type="KEGG" id="pmes:FX988_04059"/>
<dbReference type="CDD" id="cd14752">
    <property type="entry name" value="GH31_N"/>
    <property type="match status" value="1"/>
</dbReference>
<dbReference type="GO" id="GO:0005975">
    <property type="term" value="P:carbohydrate metabolic process"/>
    <property type="evidence" value="ECO:0007669"/>
    <property type="project" value="InterPro"/>
</dbReference>
<evidence type="ECO:0000313" key="7">
    <source>
        <dbReference type="Proteomes" id="UP000464524"/>
    </source>
</evidence>
<evidence type="ECO:0000256" key="2">
    <source>
        <dbReference type="RuleBase" id="RU361185"/>
    </source>
</evidence>
<keyword evidence="7" id="KW-1185">Reference proteome</keyword>
<dbReference type="SUPFAM" id="SSF51011">
    <property type="entry name" value="Glycosyl hydrolase domain"/>
    <property type="match status" value="1"/>
</dbReference>
<evidence type="ECO:0000259" key="3">
    <source>
        <dbReference type="Pfam" id="PF01055"/>
    </source>
</evidence>
<dbReference type="GO" id="GO:0030246">
    <property type="term" value="F:carbohydrate binding"/>
    <property type="evidence" value="ECO:0007669"/>
    <property type="project" value="InterPro"/>
</dbReference>
<dbReference type="Gene3D" id="3.20.20.80">
    <property type="entry name" value="Glycosidases"/>
    <property type="match status" value="1"/>
</dbReference>
<dbReference type="SUPFAM" id="SSF51445">
    <property type="entry name" value="(Trans)glycosidases"/>
    <property type="match status" value="1"/>
</dbReference>
<dbReference type="InterPro" id="IPR048395">
    <property type="entry name" value="Glyco_hydro_31_C"/>
</dbReference>
<evidence type="ECO:0000313" key="6">
    <source>
        <dbReference type="EMBL" id="QHJ13779.1"/>
    </source>
</evidence>
<dbReference type="PANTHER" id="PTHR43863">
    <property type="entry name" value="HYDROLASE, PUTATIVE (AFU_ORTHOLOGUE AFUA_1G03140)-RELATED"/>
    <property type="match status" value="1"/>
</dbReference>
<dbReference type="Pfam" id="PF13802">
    <property type="entry name" value="Gal_mutarotas_2"/>
    <property type="match status" value="1"/>
</dbReference>
<dbReference type="EC" id="3.2.1.177" evidence="6"/>
<proteinExistence type="inferred from homology"/>
<dbReference type="EMBL" id="CP047656">
    <property type="protein sequence ID" value="QHJ13779.1"/>
    <property type="molecule type" value="Genomic_DNA"/>
</dbReference>
<dbReference type="OrthoDB" id="176168at2"/>
<dbReference type="InterPro" id="IPR017853">
    <property type="entry name" value="GH"/>
</dbReference>
<keyword evidence="2 6" id="KW-0326">Glycosidase</keyword>
<dbReference type="SUPFAM" id="SSF74650">
    <property type="entry name" value="Galactose mutarotase-like"/>
    <property type="match status" value="1"/>
</dbReference>
<accession>A0A857JNY6</accession>
<reference evidence="6 7" key="1">
    <citation type="submission" date="2019-12" db="EMBL/GenBank/DDBJ databases">
        <title>Genome sequencing and assembly of endphytes of Porphyra tenera.</title>
        <authorList>
            <person name="Park J.M."/>
            <person name="Shin R."/>
            <person name="Jo S.H."/>
        </authorList>
    </citation>
    <scope>NUCLEOTIDE SEQUENCE [LARGE SCALE GENOMIC DNA]</scope>
    <source>
        <strain evidence="6 7">GPM4</strain>
    </source>
</reference>
<dbReference type="CDD" id="cd06593">
    <property type="entry name" value="GH31_xylosidase_YicI"/>
    <property type="match status" value="1"/>
</dbReference>
<dbReference type="InterPro" id="IPR051816">
    <property type="entry name" value="Glycosyl_Hydrolase_31"/>
</dbReference>
<evidence type="ECO:0000259" key="4">
    <source>
        <dbReference type="Pfam" id="PF13802"/>
    </source>
</evidence>
<feature type="domain" description="Glycoside hydrolase family 31 N-terminal" evidence="4">
    <location>
        <begin position="61"/>
        <end position="206"/>
    </location>
</feature>
<dbReference type="Gene3D" id="2.60.40.1180">
    <property type="entry name" value="Golgi alpha-mannosidase II"/>
    <property type="match status" value="1"/>
</dbReference>
<comment type="similarity">
    <text evidence="1 2">Belongs to the glycosyl hydrolase 31 family.</text>
</comment>
<evidence type="ECO:0000256" key="1">
    <source>
        <dbReference type="ARBA" id="ARBA00007806"/>
    </source>
</evidence>
<dbReference type="InterPro" id="IPR025887">
    <property type="entry name" value="Glyco_hydro_31_N_dom"/>
</dbReference>